<dbReference type="AlphaFoldDB" id="A0A2P2J126"/>
<sequence length="65" mass="7483">MANIHHFILLEICKITTYHNLNAPLEKQLLTVGTQNLLPWQLLELVLPQLHTLGQPLKISSFLRN</sequence>
<reference evidence="1" key="1">
    <citation type="submission" date="2018-02" db="EMBL/GenBank/DDBJ databases">
        <title>Rhizophora mucronata_Transcriptome.</title>
        <authorList>
            <person name="Meera S.P."/>
            <person name="Sreeshan A."/>
            <person name="Augustine A."/>
        </authorList>
    </citation>
    <scope>NUCLEOTIDE SEQUENCE</scope>
    <source>
        <tissue evidence="1">Leaf</tissue>
    </source>
</reference>
<proteinExistence type="predicted"/>
<accession>A0A2P2J126</accession>
<protein>
    <submittedName>
        <fullName evidence="1">Uncharacterized protein</fullName>
    </submittedName>
</protein>
<name>A0A2P2J126_RHIMU</name>
<dbReference type="EMBL" id="GGEC01006701">
    <property type="protein sequence ID" value="MBW87184.1"/>
    <property type="molecule type" value="Transcribed_RNA"/>
</dbReference>
<evidence type="ECO:0000313" key="1">
    <source>
        <dbReference type="EMBL" id="MBW87184.1"/>
    </source>
</evidence>
<organism evidence="1">
    <name type="scientific">Rhizophora mucronata</name>
    <name type="common">Asiatic mangrove</name>
    <dbReference type="NCBI Taxonomy" id="61149"/>
    <lineage>
        <taxon>Eukaryota</taxon>
        <taxon>Viridiplantae</taxon>
        <taxon>Streptophyta</taxon>
        <taxon>Embryophyta</taxon>
        <taxon>Tracheophyta</taxon>
        <taxon>Spermatophyta</taxon>
        <taxon>Magnoliopsida</taxon>
        <taxon>eudicotyledons</taxon>
        <taxon>Gunneridae</taxon>
        <taxon>Pentapetalae</taxon>
        <taxon>rosids</taxon>
        <taxon>fabids</taxon>
        <taxon>Malpighiales</taxon>
        <taxon>Rhizophoraceae</taxon>
        <taxon>Rhizophora</taxon>
    </lineage>
</organism>